<evidence type="ECO:0000313" key="11">
    <source>
        <dbReference type="Proteomes" id="UP000591131"/>
    </source>
</evidence>
<evidence type="ECO:0000256" key="6">
    <source>
        <dbReference type="ARBA" id="ARBA00023187"/>
    </source>
</evidence>
<feature type="compositionally biased region" description="Pro residues" evidence="9">
    <location>
        <begin position="1"/>
        <end position="10"/>
    </location>
</feature>
<keyword evidence="11" id="KW-1185">Reference proteome</keyword>
<dbReference type="PANTHER" id="PTHR16196:SF0">
    <property type="entry name" value="PRE-MRNA-SPLICING FACTOR CWC25 HOMOLOG"/>
    <property type="match status" value="1"/>
</dbReference>
<dbReference type="InterPro" id="IPR051376">
    <property type="entry name" value="CWC25_splicing_factor"/>
</dbReference>
<dbReference type="InterPro" id="IPR022209">
    <property type="entry name" value="CWC25"/>
</dbReference>
<sequence>MNRSPPPSTTAPPATTTTNGGRPVHTVNSSPSSTPPHSGVSADDELIDKGIIPNIAKGYEPRLQTINEGSLDMDFLAEKTRETYQSLSTLQNLTEALEDSSKAFSQTIRGELRDPAKQEPMKFQQQPERYTLAAHSLTGLGQSIARHFETVVDDIERRHLDDNLKVAIKVHTRATERALAEIIELNRRIKVLQEELDAAKSAKIVADQNLASALSVRAETKRRYAVTREGTGNVGEAMEKSLKGILKSIDAKVDAAEKNQMDCVSKVDSLTERLEELIKIRAKKQGSLLALIDKCELSKFFTLVDTAKQLLAIMSELAENIRRSITFSDVHIRVAPLDANLEQRIFLAEQMEEELSIEDRAKLEQSSALKSAEAYKHTEKDMLTLKEERIVLLNDELADVRKQLDELRQRDTLGIMHAKLNPSDELETNEGTSPDEGYDDHLLCYTFPLPLPKNDEQSFLVHEMHHFKVAVAEKHQRLHVLPLPVLADGETPSRDLTWFKMEDRQWDLVAYEMLLLAYFKATDDDGNTFKMTKDEKDALRESIQMCRVRLRISATLHQQIVEMLLPDLNGHKLCPPLDVRFRLYRLLAFDINESRDMLTLALLILEIVKNAMINFHPSQPESWKQMLHALNDVMQPISDSDGQAIKVSDSTLHYPSASLHPLLPRLWKAGVDVKGEGQLHPQVNDLASVLYNVLTRGAYEYHGVHLAQSTWLDKCKEQWPGPAAATIEEVITPGFVEQASTELFKSFRRGADEERDNRHILEEQYDECCMRVQTAPFRDATVSALCDYRGQLQEQEKSPNAVLNAWKELAERAIPLSTTLLDSVQLARAHSSPEARVDWLEEATQYVWRACFELQTAKELKSVTNFGNIDAPTDHNIWSWALNEQLRPLYETIAKDEFLWPTEWIPEGGSDFLTATVVWGRYVKFAVDTPDTSLLSLMVPKLTAALNARLEAFEDDVVSKTCIATSQDGSRWTPTRPPAVRKVLHSSKCVDLWSFMNESLTTAANTVPISTGVTIPIFNNYLERCIVKYADCCGSSPAGDEVGLVFPISIKASRAFNRIVRTRKDERELPPAFKQALVKSLEKQARKDKFWKRGSKKNIPRMYNDTAAARSAATAAQLQVPRGMSQDYSDTDDDQGSMASSSEAEMAGPPGSSSSDLDFNLCTDFVLIDTPVVKQFLEDPDFQLPAQMVRLQDIAKSHDELTAMRGTIHASIVDEEKRIRKVLKTQNKYSTNEYDIKLKACERDNKDMHDKSDEVVNETMAYLEKVGHNISCVMAARMVYVDLNEDIFRRLYCTMTENGVPVNLAGVIDGVTSQEGIASFLARVPELCDWDILVREEFLQNFVYAWTYTVLDLAKRGRKFDSQAMHSTLTNDADTLPNLAEFVGLDAYDDESDAHRIVKEAQSLPVIVTGSEAMQDFDKLAIKTLREPGESEIAPNKDARGGGAAYESAAGPKTVPNAGPANPAAAATGVAPSTNKKGRVHEGKKKFSKLLRSSTNWIYIRGAATAAVISDIMSSSKLAQVSAEATAAAQEGAAAAPPTRRLEWMYDPGVGVTKTDLELMNEAVDTSGGQNDDVKKMQAGEVSGSIFLNDVTHPNSDTMRRLNEDPLFQIKKKEMEAMEQQMNNPLVQMRLRQMEELKAMKKKMKKEHAKEEKRKEKKKLKREAHRTKSESRSDTDERRREAASRRGHHHHHRSSHRDDRSRSRSRDRRRHGSIDRRQRSSSYHKPEYRRESPRRGSQQRPQYNKDDRRGLQDYRRPREESRRPVMMKSEANDEDLRKSLGLGEMSDRRKMQLEKEEQARLRHEAALRKQRNDNGKSESSSSKSGGMSAEEMLQAGKERWSEFEKQVSREEELEKQVAAAEEKAKGHNKYASDMAKRMHFSDDLTLEARLKNQRARRMKTSELKDTLED</sequence>
<protein>
    <submittedName>
        <fullName evidence="10">Uncharacterized protein</fullName>
    </submittedName>
</protein>
<comment type="caution">
    <text evidence="10">The sequence shown here is derived from an EMBL/GenBank/DDBJ whole genome shotgun (WGS) entry which is preliminary data.</text>
</comment>
<evidence type="ECO:0000256" key="4">
    <source>
        <dbReference type="ARBA" id="ARBA00022728"/>
    </source>
</evidence>
<proteinExistence type="inferred from homology"/>
<dbReference type="PANTHER" id="PTHR16196">
    <property type="entry name" value="CELL CYCLE CONTROL PROTEIN CWF25"/>
    <property type="match status" value="1"/>
</dbReference>
<keyword evidence="5 8" id="KW-0175">Coiled coil</keyword>
<dbReference type="OrthoDB" id="21123at2759"/>
<feature type="compositionally biased region" description="Basic residues" evidence="9">
    <location>
        <begin position="1685"/>
        <end position="1695"/>
    </location>
</feature>
<organism evidence="10 11">
    <name type="scientific">Perkinsus chesapeaki</name>
    <name type="common">Clam parasite</name>
    <name type="synonym">Perkinsus andrewsi</name>
    <dbReference type="NCBI Taxonomy" id="330153"/>
    <lineage>
        <taxon>Eukaryota</taxon>
        <taxon>Sar</taxon>
        <taxon>Alveolata</taxon>
        <taxon>Perkinsozoa</taxon>
        <taxon>Perkinsea</taxon>
        <taxon>Perkinsida</taxon>
        <taxon>Perkinsidae</taxon>
        <taxon>Perkinsus</taxon>
    </lineage>
</organism>
<keyword evidence="6" id="KW-0508">mRNA splicing</keyword>
<feature type="region of interest" description="Disordered" evidence="9">
    <location>
        <begin position="1640"/>
        <end position="1872"/>
    </location>
</feature>
<keyword evidence="7" id="KW-0539">Nucleus</keyword>
<feature type="coiled-coil region" evidence="8">
    <location>
        <begin position="383"/>
        <end position="410"/>
    </location>
</feature>
<evidence type="ECO:0000256" key="5">
    <source>
        <dbReference type="ARBA" id="ARBA00023054"/>
    </source>
</evidence>
<comment type="subcellular location">
    <subcellularLocation>
        <location evidence="1">Nucleus</location>
    </subcellularLocation>
</comment>
<dbReference type="GO" id="GO:0000398">
    <property type="term" value="P:mRNA splicing, via spliceosome"/>
    <property type="evidence" value="ECO:0007669"/>
    <property type="project" value="TreeGrafter"/>
</dbReference>
<feature type="compositionally biased region" description="Low complexity" evidence="9">
    <location>
        <begin position="1137"/>
        <end position="1147"/>
    </location>
</feature>
<name>A0A7J6LIE7_PERCH</name>
<feature type="region of interest" description="Disordered" evidence="9">
    <location>
        <begin position="1"/>
        <end position="43"/>
    </location>
</feature>
<feature type="compositionally biased region" description="Basic and acidic residues" evidence="9">
    <location>
        <begin position="1712"/>
        <end position="1734"/>
    </location>
</feature>
<feature type="compositionally biased region" description="Basic residues" evidence="9">
    <location>
        <begin position="1655"/>
        <end position="1665"/>
    </location>
</feature>
<comment type="similarity">
    <text evidence="2">Belongs to the CWC25 family.</text>
</comment>
<evidence type="ECO:0000256" key="8">
    <source>
        <dbReference type="SAM" id="Coils"/>
    </source>
</evidence>
<feature type="region of interest" description="Disordered" evidence="9">
    <location>
        <begin position="1114"/>
        <end position="1154"/>
    </location>
</feature>
<evidence type="ECO:0000256" key="7">
    <source>
        <dbReference type="ARBA" id="ARBA00023242"/>
    </source>
</evidence>
<dbReference type="Pfam" id="PF12542">
    <property type="entry name" value="CWC25"/>
    <property type="match status" value="1"/>
</dbReference>
<keyword evidence="4" id="KW-0747">Spliceosome</keyword>
<keyword evidence="3" id="KW-0507">mRNA processing</keyword>
<feature type="region of interest" description="Disordered" evidence="9">
    <location>
        <begin position="1428"/>
        <end position="1482"/>
    </location>
</feature>
<feature type="compositionally biased region" description="Basic and acidic residues" evidence="9">
    <location>
        <begin position="1666"/>
        <end position="1684"/>
    </location>
</feature>
<feature type="compositionally biased region" description="Basic and acidic residues" evidence="9">
    <location>
        <begin position="1836"/>
        <end position="1865"/>
    </location>
</feature>
<dbReference type="Proteomes" id="UP000591131">
    <property type="component" value="Unassembled WGS sequence"/>
</dbReference>
<reference evidence="10 11" key="1">
    <citation type="submission" date="2020-04" db="EMBL/GenBank/DDBJ databases">
        <title>Perkinsus chesapeaki whole genome sequence.</title>
        <authorList>
            <person name="Bogema D.R."/>
        </authorList>
    </citation>
    <scope>NUCLEOTIDE SEQUENCE [LARGE SCALE GENOMIC DNA]</scope>
    <source>
        <strain evidence="10">ATCC PRA-425</strain>
    </source>
</reference>
<evidence type="ECO:0000256" key="9">
    <source>
        <dbReference type="SAM" id="MobiDB-lite"/>
    </source>
</evidence>
<feature type="compositionally biased region" description="Low complexity" evidence="9">
    <location>
        <begin position="1817"/>
        <end position="1832"/>
    </location>
</feature>
<accession>A0A7J6LIE7</accession>
<feature type="compositionally biased region" description="Basic and acidic residues" evidence="9">
    <location>
        <begin position="1743"/>
        <end position="1763"/>
    </location>
</feature>
<dbReference type="EMBL" id="JAAPAO010000468">
    <property type="protein sequence ID" value="KAF4659057.1"/>
    <property type="molecule type" value="Genomic_DNA"/>
</dbReference>
<evidence type="ECO:0000256" key="2">
    <source>
        <dbReference type="ARBA" id="ARBA00006695"/>
    </source>
</evidence>
<feature type="compositionally biased region" description="Polar residues" evidence="9">
    <location>
        <begin position="26"/>
        <end position="36"/>
    </location>
</feature>
<feature type="compositionally biased region" description="Basic and acidic residues" evidence="9">
    <location>
        <begin position="1785"/>
        <end position="1816"/>
    </location>
</feature>
<evidence type="ECO:0000256" key="1">
    <source>
        <dbReference type="ARBA" id="ARBA00004123"/>
    </source>
</evidence>
<gene>
    <name evidence="10" type="ORF">FOL47_007734</name>
</gene>
<dbReference type="GO" id="GO:0005684">
    <property type="term" value="C:U2-type spliceosomal complex"/>
    <property type="evidence" value="ECO:0007669"/>
    <property type="project" value="TreeGrafter"/>
</dbReference>
<evidence type="ECO:0000313" key="10">
    <source>
        <dbReference type="EMBL" id="KAF4659057.1"/>
    </source>
</evidence>
<feature type="compositionally biased region" description="Low complexity" evidence="9">
    <location>
        <begin position="1454"/>
        <end position="1472"/>
    </location>
</feature>
<evidence type="ECO:0000256" key="3">
    <source>
        <dbReference type="ARBA" id="ARBA00022664"/>
    </source>
</evidence>
<feature type="coiled-coil region" evidence="8">
    <location>
        <begin position="175"/>
        <end position="209"/>
    </location>
</feature>
<feature type="compositionally biased region" description="Basic and acidic residues" evidence="9">
    <location>
        <begin position="1428"/>
        <end position="1440"/>
    </location>
</feature>
<feature type="compositionally biased region" description="Low complexity" evidence="9">
    <location>
        <begin position="11"/>
        <end position="23"/>
    </location>
</feature>